<evidence type="ECO:0000256" key="1">
    <source>
        <dbReference type="ARBA" id="ARBA00009500"/>
    </source>
</evidence>
<dbReference type="InterPro" id="IPR036186">
    <property type="entry name" value="Serpin_sf"/>
</dbReference>
<dbReference type="SUPFAM" id="SSF56574">
    <property type="entry name" value="Serpins"/>
    <property type="match status" value="1"/>
</dbReference>
<dbReference type="AlphaFoldDB" id="A0A834XTM5"/>
<evidence type="ECO:0000256" key="2">
    <source>
        <dbReference type="ARBA" id="ARBA00022690"/>
    </source>
</evidence>
<protein>
    <recommendedName>
        <fullName evidence="4">Serpin domain-containing protein</fullName>
    </recommendedName>
</protein>
<accession>A0A834XTM5</accession>
<keyword evidence="3" id="KW-0722">Serine protease inhibitor</keyword>
<dbReference type="Pfam" id="PF00079">
    <property type="entry name" value="Serpin"/>
    <property type="match status" value="1"/>
</dbReference>
<organism evidence="5 6">
    <name type="scientific">Aphidius gifuensis</name>
    <name type="common">Parasitoid wasp</name>
    <dbReference type="NCBI Taxonomy" id="684658"/>
    <lineage>
        <taxon>Eukaryota</taxon>
        <taxon>Metazoa</taxon>
        <taxon>Ecdysozoa</taxon>
        <taxon>Arthropoda</taxon>
        <taxon>Hexapoda</taxon>
        <taxon>Insecta</taxon>
        <taxon>Pterygota</taxon>
        <taxon>Neoptera</taxon>
        <taxon>Endopterygota</taxon>
        <taxon>Hymenoptera</taxon>
        <taxon>Apocrita</taxon>
        <taxon>Ichneumonoidea</taxon>
        <taxon>Braconidae</taxon>
        <taxon>Aphidiinae</taxon>
        <taxon>Aphidius</taxon>
    </lineage>
</organism>
<dbReference type="InterPro" id="IPR023795">
    <property type="entry name" value="Serpin_CS"/>
</dbReference>
<dbReference type="Gene3D" id="3.30.497.10">
    <property type="entry name" value="Antithrombin, subunit I, domain 2"/>
    <property type="match status" value="1"/>
</dbReference>
<gene>
    <name evidence="5" type="ORF">HCN44_004935</name>
</gene>
<proteinExistence type="inferred from homology"/>
<evidence type="ECO:0000313" key="6">
    <source>
        <dbReference type="Proteomes" id="UP000639338"/>
    </source>
</evidence>
<dbReference type="Proteomes" id="UP000639338">
    <property type="component" value="Unassembled WGS sequence"/>
</dbReference>
<reference evidence="5 6" key="1">
    <citation type="submission" date="2020-08" db="EMBL/GenBank/DDBJ databases">
        <title>Aphidius gifuensis genome sequencing and assembly.</title>
        <authorList>
            <person name="Du Z."/>
        </authorList>
    </citation>
    <scope>NUCLEOTIDE SEQUENCE [LARGE SCALE GENOMIC DNA]</scope>
    <source>
        <strain evidence="5">YNYX2018</strain>
        <tissue evidence="5">Adults</tissue>
    </source>
</reference>
<dbReference type="EMBL" id="JACMRX010000003">
    <property type="protein sequence ID" value="KAF7992591.1"/>
    <property type="molecule type" value="Genomic_DNA"/>
</dbReference>
<dbReference type="PROSITE" id="PS00284">
    <property type="entry name" value="SERPIN"/>
    <property type="match status" value="1"/>
</dbReference>
<feature type="domain" description="Serpin" evidence="4">
    <location>
        <begin position="1"/>
        <end position="86"/>
    </location>
</feature>
<dbReference type="PANTHER" id="PTHR11461">
    <property type="entry name" value="SERINE PROTEASE INHIBITOR, SERPIN"/>
    <property type="match status" value="1"/>
</dbReference>
<evidence type="ECO:0000256" key="3">
    <source>
        <dbReference type="ARBA" id="ARBA00022900"/>
    </source>
</evidence>
<evidence type="ECO:0000259" key="4">
    <source>
        <dbReference type="Pfam" id="PF00079"/>
    </source>
</evidence>
<evidence type="ECO:0000313" key="5">
    <source>
        <dbReference type="EMBL" id="KAF7992591.1"/>
    </source>
</evidence>
<comment type="similarity">
    <text evidence="1">Belongs to the serpin family.</text>
</comment>
<dbReference type="GO" id="GO:0004867">
    <property type="term" value="F:serine-type endopeptidase inhibitor activity"/>
    <property type="evidence" value="ECO:0007669"/>
    <property type="project" value="UniProtKB-KW"/>
</dbReference>
<keyword evidence="2" id="KW-0646">Protease inhibitor</keyword>
<comment type="caution">
    <text evidence="5">The sequence shown here is derived from an EMBL/GenBank/DDBJ whole genome shotgun (WGS) entry which is preliminary data.</text>
</comment>
<dbReference type="InterPro" id="IPR023796">
    <property type="entry name" value="Serpin_dom"/>
</dbReference>
<dbReference type="InterPro" id="IPR042178">
    <property type="entry name" value="Serpin_sf_1"/>
</dbReference>
<dbReference type="GO" id="GO:0005615">
    <property type="term" value="C:extracellular space"/>
    <property type="evidence" value="ECO:0007669"/>
    <property type="project" value="InterPro"/>
</dbReference>
<dbReference type="InterPro" id="IPR000215">
    <property type="entry name" value="Serpin_fam"/>
</dbReference>
<sequence>MGVNDAFTTNANFSGISQDKNLIIDKIIQKTTIEVDENGSGYGSHSANYINKKPKRRIKKVKVNRPFLVVITTRNFIVFTGRVSKP</sequence>
<keyword evidence="6" id="KW-1185">Reference proteome</keyword>
<dbReference type="OrthoDB" id="7698358at2759"/>
<dbReference type="PANTHER" id="PTHR11461:SF211">
    <property type="entry name" value="GH10112P-RELATED"/>
    <property type="match status" value="1"/>
</dbReference>
<name>A0A834XTM5_APHGI</name>